<feature type="region of interest" description="Disordered" evidence="1">
    <location>
        <begin position="1"/>
        <end position="23"/>
    </location>
</feature>
<sequence>MRYPQRFLTERSTAGDHGRPVSPEISSLTEARCLRRRRGVSTTLPLFQAPCLSGPGTDSPGAHALRHSAFVHCGPGPRRDTKLALVIRGEAR</sequence>
<keyword evidence="3" id="KW-1185">Reference proteome</keyword>
<dbReference type="Proteomes" id="UP001221898">
    <property type="component" value="Unassembled WGS sequence"/>
</dbReference>
<evidence type="ECO:0000313" key="3">
    <source>
        <dbReference type="Proteomes" id="UP001221898"/>
    </source>
</evidence>
<name>A0AAD7SK15_9TELE</name>
<gene>
    <name evidence="2" type="ORF">AAFF_G00344210</name>
</gene>
<organism evidence="2 3">
    <name type="scientific">Aldrovandia affinis</name>
    <dbReference type="NCBI Taxonomy" id="143900"/>
    <lineage>
        <taxon>Eukaryota</taxon>
        <taxon>Metazoa</taxon>
        <taxon>Chordata</taxon>
        <taxon>Craniata</taxon>
        <taxon>Vertebrata</taxon>
        <taxon>Euteleostomi</taxon>
        <taxon>Actinopterygii</taxon>
        <taxon>Neopterygii</taxon>
        <taxon>Teleostei</taxon>
        <taxon>Notacanthiformes</taxon>
        <taxon>Halosauridae</taxon>
        <taxon>Aldrovandia</taxon>
    </lineage>
</organism>
<evidence type="ECO:0000313" key="2">
    <source>
        <dbReference type="EMBL" id="KAJ8404071.1"/>
    </source>
</evidence>
<protein>
    <submittedName>
        <fullName evidence="2">Uncharacterized protein</fullName>
    </submittedName>
</protein>
<dbReference type="EMBL" id="JAINUG010000055">
    <property type="protein sequence ID" value="KAJ8404071.1"/>
    <property type="molecule type" value="Genomic_DNA"/>
</dbReference>
<accession>A0AAD7SK15</accession>
<comment type="caution">
    <text evidence="2">The sequence shown here is derived from an EMBL/GenBank/DDBJ whole genome shotgun (WGS) entry which is preliminary data.</text>
</comment>
<reference evidence="2" key="1">
    <citation type="journal article" date="2023" name="Science">
        <title>Genome structures resolve the early diversification of teleost fishes.</title>
        <authorList>
            <person name="Parey E."/>
            <person name="Louis A."/>
            <person name="Montfort J."/>
            <person name="Bouchez O."/>
            <person name="Roques C."/>
            <person name="Iampietro C."/>
            <person name="Lluch J."/>
            <person name="Castinel A."/>
            <person name="Donnadieu C."/>
            <person name="Desvignes T."/>
            <person name="Floi Bucao C."/>
            <person name="Jouanno E."/>
            <person name="Wen M."/>
            <person name="Mejri S."/>
            <person name="Dirks R."/>
            <person name="Jansen H."/>
            <person name="Henkel C."/>
            <person name="Chen W.J."/>
            <person name="Zahm M."/>
            <person name="Cabau C."/>
            <person name="Klopp C."/>
            <person name="Thompson A.W."/>
            <person name="Robinson-Rechavi M."/>
            <person name="Braasch I."/>
            <person name="Lecointre G."/>
            <person name="Bobe J."/>
            <person name="Postlethwait J.H."/>
            <person name="Berthelot C."/>
            <person name="Roest Crollius H."/>
            <person name="Guiguen Y."/>
        </authorList>
    </citation>
    <scope>NUCLEOTIDE SEQUENCE</scope>
    <source>
        <strain evidence="2">NC1722</strain>
    </source>
</reference>
<proteinExistence type="predicted"/>
<dbReference type="AlphaFoldDB" id="A0AAD7SK15"/>
<evidence type="ECO:0000256" key="1">
    <source>
        <dbReference type="SAM" id="MobiDB-lite"/>
    </source>
</evidence>